<dbReference type="EMBL" id="LNYK01000033">
    <property type="protein sequence ID" value="KTD19913.1"/>
    <property type="molecule type" value="Genomic_DNA"/>
</dbReference>
<dbReference type="Proteomes" id="UP000054997">
    <property type="component" value="Unassembled WGS sequence"/>
</dbReference>
<feature type="domain" description="Microbial-type PARG catalytic" evidence="1">
    <location>
        <begin position="85"/>
        <end position="166"/>
    </location>
</feature>
<dbReference type="Gene3D" id="3.40.220.10">
    <property type="entry name" value="Leucine Aminopeptidase, subunit E, domain 1"/>
    <property type="match status" value="1"/>
</dbReference>
<keyword evidence="3" id="KW-1185">Reference proteome</keyword>
<dbReference type="AlphaFoldDB" id="A0A0W0VJF4"/>
<reference evidence="2 3" key="1">
    <citation type="submission" date="2015-11" db="EMBL/GenBank/DDBJ databases">
        <title>Genomic analysis of 38 Legionella species identifies large and diverse effector repertoires.</title>
        <authorList>
            <person name="Burstein D."/>
            <person name="Amaro F."/>
            <person name="Zusman T."/>
            <person name="Lifshitz Z."/>
            <person name="Cohen O."/>
            <person name="Gilbert J.A."/>
            <person name="Pupko T."/>
            <person name="Shuman H.A."/>
            <person name="Segal G."/>
        </authorList>
    </citation>
    <scope>NUCLEOTIDE SEQUENCE [LARGE SCALE GENOMIC DNA]</scope>
    <source>
        <strain evidence="2 3">ATCC 49505</strain>
    </source>
</reference>
<proteinExistence type="predicted"/>
<dbReference type="Pfam" id="PF10021">
    <property type="entry name" value="PARG_cat_microb"/>
    <property type="match status" value="1"/>
</dbReference>
<dbReference type="PANTHER" id="PTHR35596">
    <property type="entry name" value="DUF2263 DOMAIN-CONTAINING PROTEIN"/>
    <property type="match status" value="1"/>
</dbReference>
<dbReference type="PANTHER" id="PTHR35596:SF1">
    <property type="entry name" value="MICROBIAL-TYPE PARG CATALYTIC DOMAIN-CONTAINING PROTEIN"/>
    <property type="match status" value="1"/>
</dbReference>
<dbReference type="InterPro" id="IPR043472">
    <property type="entry name" value="Macro_dom-like"/>
</dbReference>
<dbReference type="InterPro" id="IPR019261">
    <property type="entry name" value="PARG_cat_microbial"/>
</dbReference>
<comment type="caution">
    <text evidence="2">The sequence shown here is derived from an EMBL/GenBank/DDBJ whole genome shotgun (WGS) entry which is preliminary data.</text>
</comment>
<evidence type="ECO:0000259" key="1">
    <source>
        <dbReference type="Pfam" id="PF10021"/>
    </source>
</evidence>
<organism evidence="2 3">
    <name type="scientific">Legionella londiniensis</name>
    <dbReference type="NCBI Taxonomy" id="45068"/>
    <lineage>
        <taxon>Bacteria</taxon>
        <taxon>Pseudomonadati</taxon>
        <taxon>Pseudomonadota</taxon>
        <taxon>Gammaproteobacteria</taxon>
        <taxon>Legionellales</taxon>
        <taxon>Legionellaceae</taxon>
        <taxon>Legionella</taxon>
    </lineage>
</organism>
<dbReference type="RefSeq" id="WP_058530038.1">
    <property type="nucleotide sequence ID" value="NZ_CAAAHZ010000011.1"/>
</dbReference>
<protein>
    <recommendedName>
        <fullName evidence="1">Microbial-type PARG catalytic domain-containing protein</fullName>
    </recommendedName>
</protein>
<dbReference type="STRING" id="45068.Llon_2085"/>
<gene>
    <name evidence="2" type="ORF">Llon_2085</name>
</gene>
<accession>A0A0W0VJF4</accession>
<dbReference type="PATRIC" id="fig|45068.5.peg.2268"/>
<sequence>MKSKLRPTLKRFFMTFSNPTTTLQKTELHRNLQKALKINKANNKFLSFFLGENWRYVSFEKTFSQITSNEKLKAMHDQANLNLASWQAKQSLPPYKVEVTPQDWGIAALKATQKYGKPYAVLNMANSQYPGGGFLEGGSAQEENMWMRTTCANSLSAKDVYFNEKENCFCYSQEARELLTGQKEMSEEECALLGKKRGMAIQKAHKVFLNPERQLCFRGPEVLLETDSLNEMNVKKGFIADSTLSFSFLPEEQIFPFYELRSAAPQLAGYDIDWRNQQFLQEYEKEIRRRISAQLDTLILNEMQFVILGAWGCGCFANNPHIVAKIYHEEIEKRAKHFQHIVFPIMPNNMGRECNFSVFKKQLDGLKLDLRKNCLLSQNAVGNQIEPFDKLSAHTSPEAQKTLNDAPCPSDSEMKEKHRFCNIL</sequence>
<evidence type="ECO:0000313" key="3">
    <source>
        <dbReference type="Proteomes" id="UP000054997"/>
    </source>
</evidence>
<evidence type="ECO:0000313" key="2">
    <source>
        <dbReference type="EMBL" id="KTD19913.1"/>
    </source>
</evidence>
<dbReference type="OrthoDB" id="9806181at2"/>
<name>A0A0W0VJF4_9GAMM</name>